<feature type="domain" description="Luciferase-like" evidence="5">
    <location>
        <begin position="12"/>
        <end position="215"/>
    </location>
</feature>
<gene>
    <name evidence="6" type="ORF">OG626_32540</name>
</gene>
<proteinExistence type="predicted"/>
<evidence type="ECO:0000259" key="5">
    <source>
        <dbReference type="Pfam" id="PF00296"/>
    </source>
</evidence>
<dbReference type="SUPFAM" id="SSF51679">
    <property type="entry name" value="Bacterial luciferase-like"/>
    <property type="match status" value="1"/>
</dbReference>
<evidence type="ECO:0000313" key="6">
    <source>
        <dbReference type="EMBL" id="WTY99296.1"/>
    </source>
</evidence>
<reference evidence="6" key="1">
    <citation type="submission" date="2022-10" db="EMBL/GenBank/DDBJ databases">
        <title>The complete genomes of actinobacterial strains from the NBC collection.</title>
        <authorList>
            <person name="Joergensen T.S."/>
            <person name="Alvarez Arevalo M."/>
            <person name="Sterndorff E.B."/>
            <person name="Faurdal D."/>
            <person name="Vuksanovic O."/>
            <person name="Mourched A.-S."/>
            <person name="Charusanti P."/>
            <person name="Shaw S."/>
            <person name="Blin K."/>
            <person name="Weber T."/>
        </authorList>
    </citation>
    <scope>NUCLEOTIDE SEQUENCE</scope>
    <source>
        <strain evidence="6">NBC_01401</strain>
    </source>
</reference>
<keyword evidence="2" id="KW-0288">FMN</keyword>
<evidence type="ECO:0000256" key="2">
    <source>
        <dbReference type="ARBA" id="ARBA00022643"/>
    </source>
</evidence>
<dbReference type="InterPro" id="IPR036661">
    <property type="entry name" value="Luciferase-like_sf"/>
</dbReference>
<dbReference type="EMBL" id="CP109535">
    <property type="protein sequence ID" value="WTY99296.1"/>
    <property type="molecule type" value="Genomic_DNA"/>
</dbReference>
<accession>A0AAU3H5F8</accession>
<evidence type="ECO:0000256" key="4">
    <source>
        <dbReference type="ARBA" id="ARBA00023033"/>
    </source>
</evidence>
<sequence length="292" mass="30620">MRLGINSPVVTAVPGVHSPWERTAGIEELGAVAEAADRLGFDHLTCSEHVAVPVDIAEQRGGTYWDPLATFGYLAARTRRIRLATQVLVLGYHHPLALAKRYGTLDRVSGGRLVMGLGVGSLEEEFRLLGAEFEGRGALADDAIPALRASLSTPEPAYHGAHFDYEGLVVRPYAAQDRVPLWIGGRTPRSLRRAVAHGDGWVPFGLPLDRLAEMIGAAAPLPDGFEVVLSAGRPLDPSGDAEGAGTALRKASEAGATLVSASLRAESASHYLEQLEALATLAGLTAAPGAGA</sequence>
<name>A0AAU3H5F8_9ACTN</name>
<keyword evidence="1" id="KW-0285">Flavoprotein</keyword>
<dbReference type="Gene3D" id="3.20.20.30">
    <property type="entry name" value="Luciferase-like domain"/>
    <property type="match status" value="1"/>
</dbReference>
<dbReference type="PANTHER" id="PTHR42847">
    <property type="entry name" value="ALKANESULFONATE MONOOXYGENASE"/>
    <property type="match status" value="1"/>
</dbReference>
<evidence type="ECO:0000256" key="3">
    <source>
        <dbReference type="ARBA" id="ARBA00023002"/>
    </source>
</evidence>
<organism evidence="6">
    <name type="scientific">Streptomyces sp. NBC_01401</name>
    <dbReference type="NCBI Taxonomy" id="2903854"/>
    <lineage>
        <taxon>Bacteria</taxon>
        <taxon>Bacillati</taxon>
        <taxon>Actinomycetota</taxon>
        <taxon>Actinomycetes</taxon>
        <taxon>Kitasatosporales</taxon>
        <taxon>Streptomycetaceae</taxon>
        <taxon>Streptomyces</taxon>
    </lineage>
</organism>
<evidence type="ECO:0000256" key="1">
    <source>
        <dbReference type="ARBA" id="ARBA00022630"/>
    </source>
</evidence>
<dbReference type="Pfam" id="PF00296">
    <property type="entry name" value="Bac_luciferase"/>
    <property type="match status" value="1"/>
</dbReference>
<dbReference type="PANTHER" id="PTHR42847:SF4">
    <property type="entry name" value="ALKANESULFONATE MONOOXYGENASE-RELATED"/>
    <property type="match status" value="1"/>
</dbReference>
<keyword evidence="4" id="KW-0503">Monooxygenase</keyword>
<dbReference type="InterPro" id="IPR050172">
    <property type="entry name" value="SsuD_RutA_monooxygenase"/>
</dbReference>
<keyword evidence="3" id="KW-0560">Oxidoreductase</keyword>
<dbReference type="GO" id="GO:0008726">
    <property type="term" value="F:alkanesulfonate monooxygenase activity"/>
    <property type="evidence" value="ECO:0007669"/>
    <property type="project" value="TreeGrafter"/>
</dbReference>
<dbReference type="InterPro" id="IPR019921">
    <property type="entry name" value="Lucif-like_OxRdtase_Rv2161c"/>
</dbReference>
<dbReference type="NCBIfam" id="TIGR03619">
    <property type="entry name" value="F420_Rv2161c"/>
    <property type="match status" value="1"/>
</dbReference>
<dbReference type="InterPro" id="IPR011251">
    <property type="entry name" value="Luciferase-like_dom"/>
</dbReference>
<dbReference type="GO" id="GO:0046306">
    <property type="term" value="P:alkanesulfonate catabolic process"/>
    <property type="evidence" value="ECO:0007669"/>
    <property type="project" value="TreeGrafter"/>
</dbReference>
<protein>
    <submittedName>
        <fullName evidence="6">LLM class F420-dependent oxidoreductase</fullName>
    </submittedName>
</protein>
<dbReference type="AlphaFoldDB" id="A0AAU3H5F8"/>